<protein>
    <submittedName>
        <fullName evidence="1">Serine hydroxymethyltransferase</fullName>
    </submittedName>
</protein>
<dbReference type="Proteomes" id="UP000886130">
    <property type="component" value="Unassembled WGS sequence"/>
</dbReference>
<dbReference type="Gene3D" id="3.90.1150.10">
    <property type="entry name" value="Aspartate Aminotransferase, domain 1"/>
    <property type="match status" value="1"/>
</dbReference>
<comment type="caution">
    <text evidence="1">The sequence shown here is derived from an EMBL/GenBank/DDBJ whole genome shotgun (WGS) entry which is preliminary data.</text>
</comment>
<evidence type="ECO:0000313" key="1">
    <source>
        <dbReference type="EMBL" id="HHE75667.1"/>
    </source>
</evidence>
<gene>
    <name evidence="1" type="ORF">ENL31_00890</name>
</gene>
<sequence length="54" mass="6488">EGEMKYVAELIKRVAMDGEIEKVREEVKEFKKEFNTIHYCFNEGVEAYRFIELV</sequence>
<proteinExistence type="predicted"/>
<accession>A0A7J3T9N8</accession>
<dbReference type="InterPro" id="IPR015422">
    <property type="entry name" value="PyrdxlP-dep_Trfase_small"/>
</dbReference>
<dbReference type="AlphaFoldDB" id="A0A7J3T9N8"/>
<feature type="non-terminal residue" evidence="1">
    <location>
        <position position="1"/>
    </location>
</feature>
<reference evidence="1" key="1">
    <citation type="journal article" date="2020" name="mSystems">
        <title>Genome- and Community-Level Interaction Insights into Carbon Utilization and Element Cycling Functions of Hydrothermarchaeota in Hydrothermal Sediment.</title>
        <authorList>
            <person name="Zhou Z."/>
            <person name="Liu Y."/>
            <person name="Xu W."/>
            <person name="Pan J."/>
            <person name="Luo Z.H."/>
            <person name="Li M."/>
        </authorList>
    </citation>
    <scope>NUCLEOTIDE SEQUENCE [LARGE SCALE GENOMIC DNA]</scope>
    <source>
        <strain evidence="1">HyVt-85</strain>
    </source>
</reference>
<organism evidence="1">
    <name type="scientific">Candidatus Aciduliprofundum boonei</name>
    <dbReference type="NCBI Taxonomy" id="379547"/>
    <lineage>
        <taxon>Archaea</taxon>
        <taxon>Methanobacteriati</taxon>
        <taxon>Thermoplasmatota</taxon>
        <taxon>DHVE2 group</taxon>
        <taxon>Candidatus Aciduliprofundum</taxon>
    </lineage>
</organism>
<dbReference type="EMBL" id="DRTM01000069">
    <property type="protein sequence ID" value="HHE75667.1"/>
    <property type="molecule type" value="Genomic_DNA"/>
</dbReference>
<name>A0A7J3T9N8_9ARCH</name>